<dbReference type="InterPro" id="IPR014284">
    <property type="entry name" value="RNA_pol_sigma-70_dom"/>
</dbReference>
<protein>
    <submittedName>
        <fullName evidence="1">Sigma-70 family RNA polymerase sigma factor</fullName>
    </submittedName>
</protein>
<dbReference type="SUPFAM" id="SSF88659">
    <property type="entry name" value="Sigma3 and sigma4 domains of RNA polymerase sigma factors"/>
    <property type="match status" value="1"/>
</dbReference>
<dbReference type="RefSeq" id="WP_227708945.1">
    <property type="nucleotide sequence ID" value="NZ_JAJEQX010000042.1"/>
</dbReference>
<dbReference type="InterPro" id="IPR013324">
    <property type="entry name" value="RNA_pol_sigma_r3/r4-like"/>
</dbReference>
<evidence type="ECO:0000313" key="1">
    <source>
        <dbReference type="EMBL" id="MCC2255964.1"/>
    </source>
</evidence>
<gene>
    <name evidence="1" type="ORF">LKD70_16350</name>
</gene>
<keyword evidence="2" id="KW-1185">Reference proteome</keyword>
<dbReference type="Proteomes" id="UP001198151">
    <property type="component" value="Unassembled WGS sequence"/>
</dbReference>
<proteinExistence type="predicted"/>
<dbReference type="Gene3D" id="1.10.10.10">
    <property type="entry name" value="Winged helix-like DNA-binding domain superfamily/Winged helix DNA-binding domain"/>
    <property type="match status" value="1"/>
</dbReference>
<name>A0ABS8G294_9FIRM</name>
<dbReference type="NCBIfam" id="TIGR02937">
    <property type="entry name" value="sigma70-ECF"/>
    <property type="match status" value="1"/>
</dbReference>
<evidence type="ECO:0000313" key="2">
    <source>
        <dbReference type="Proteomes" id="UP001198151"/>
    </source>
</evidence>
<sequence length="302" mass="35056">MEENRKENNTKKLTKEQVMFRDLLNVLRVLEKQDPPDMERINMIKMHLWNSISRFAVKEINRMMGKFSSREEREDVKQDLALIFFEKLPEYNPEESTPTTYYVRYFREKIAKYIRDYKVNLKQYDANNMRRINTAVSEFKTMGIPYSIDMIAARTGLSEKVIKATVVYATNAKLANVDEAYTLHSHALTPEEEAERAEAENILYEALAKEVTPEELTLIQLRINYAGKKELPYDKISDLTGIPIREVKATLNSAFCKLSQCKSLRSRFGNYNPYKKAITDVAVQDKGAETMQDQLCTFLTAL</sequence>
<dbReference type="InterPro" id="IPR036388">
    <property type="entry name" value="WH-like_DNA-bd_sf"/>
</dbReference>
<reference evidence="1 2" key="1">
    <citation type="submission" date="2021-10" db="EMBL/GenBank/DDBJ databases">
        <title>Anaerobic single-cell dispensing facilitates the cultivation of human gut bacteria.</title>
        <authorList>
            <person name="Afrizal A."/>
        </authorList>
    </citation>
    <scope>NUCLEOTIDE SEQUENCE [LARGE SCALE GENOMIC DNA]</scope>
    <source>
        <strain evidence="1 2">CLA-AA-H200</strain>
    </source>
</reference>
<organism evidence="1 2">
    <name type="scientific">Ruminococcus turbiniformis</name>
    <dbReference type="NCBI Taxonomy" id="2881258"/>
    <lineage>
        <taxon>Bacteria</taxon>
        <taxon>Bacillati</taxon>
        <taxon>Bacillota</taxon>
        <taxon>Clostridia</taxon>
        <taxon>Eubacteriales</taxon>
        <taxon>Oscillospiraceae</taxon>
        <taxon>Ruminococcus</taxon>
    </lineage>
</organism>
<accession>A0ABS8G294</accession>
<comment type="caution">
    <text evidence="1">The sequence shown here is derived from an EMBL/GenBank/DDBJ whole genome shotgun (WGS) entry which is preliminary data.</text>
</comment>
<dbReference type="EMBL" id="JAJEQX010000042">
    <property type="protein sequence ID" value="MCC2255964.1"/>
    <property type="molecule type" value="Genomic_DNA"/>
</dbReference>